<dbReference type="RefSeq" id="WP_100513116.1">
    <property type="nucleotide sequence ID" value="NZ_PEBK01000005.1"/>
</dbReference>
<dbReference type="Proteomes" id="UP000231451">
    <property type="component" value="Unassembled WGS sequence"/>
</dbReference>
<comment type="caution">
    <text evidence="2">The sequence shown here is derived from an EMBL/GenBank/DDBJ whole genome shotgun (WGS) entry which is preliminary data.</text>
</comment>
<accession>A0A2M9HES2</accession>
<protein>
    <submittedName>
        <fullName evidence="2">Uncharacterized protein</fullName>
    </submittedName>
</protein>
<evidence type="ECO:0000313" key="2">
    <source>
        <dbReference type="EMBL" id="PJM75292.1"/>
    </source>
</evidence>
<keyword evidence="3" id="KW-1185">Reference proteome</keyword>
<dbReference type="Pfam" id="PF20310">
    <property type="entry name" value="HTH_Tnp_2"/>
    <property type="match status" value="1"/>
</dbReference>
<evidence type="ECO:0000256" key="1">
    <source>
        <dbReference type="SAM" id="Coils"/>
    </source>
</evidence>
<name>A0A2M9HES2_9BIFI</name>
<organism evidence="2 3">
    <name type="scientific">Bifidobacterium simiarum</name>
    <dbReference type="NCBI Taxonomy" id="2045441"/>
    <lineage>
        <taxon>Bacteria</taxon>
        <taxon>Bacillati</taxon>
        <taxon>Actinomycetota</taxon>
        <taxon>Actinomycetes</taxon>
        <taxon>Bifidobacteriales</taxon>
        <taxon>Bifidobacteriaceae</taxon>
        <taxon>Bifidobacterium</taxon>
    </lineage>
</organism>
<dbReference type="AlphaFoldDB" id="A0A2M9HES2"/>
<feature type="coiled-coil region" evidence="1">
    <location>
        <begin position="116"/>
        <end position="146"/>
    </location>
</feature>
<reference evidence="2 3" key="1">
    <citation type="submission" date="2017-10" db="EMBL/GenBank/DDBJ databases">
        <title>Draft genome sequences of strains TRE 1, TRE 9, TRE H and TRI 7, isolated from tamarins, belonging to four potential novel Bifidobacterium species.</title>
        <authorList>
            <person name="Mattarelli P."/>
            <person name="Modesto M."/>
            <person name="Puglisi E."/>
            <person name="Morelli L."/>
            <person name="Spezio C."/>
            <person name="Bonetti A."/>
            <person name="Sandri C."/>
        </authorList>
    </citation>
    <scope>NUCLEOTIDE SEQUENCE [LARGE SCALE GENOMIC DNA]</scope>
    <source>
        <strain evidence="3">TRI7</strain>
    </source>
</reference>
<evidence type="ECO:0000313" key="3">
    <source>
        <dbReference type="Proteomes" id="UP000231451"/>
    </source>
</evidence>
<gene>
    <name evidence="2" type="ORF">CSQ87_06285</name>
</gene>
<dbReference type="EMBL" id="PEBK01000005">
    <property type="protein sequence ID" value="PJM75292.1"/>
    <property type="molecule type" value="Genomic_DNA"/>
</dbReference>
<dbReference type="InterPro" id="IPR046929">
    <property type="entry name" value="HTH_Tnp"/>
</dbReference>
<sequence length="148" mass="16920">MAGNGEFTAEERSYLSSLPAVARVTGSRIFYSTEFQDECMRRYWSGESPTAIFRDAGLDPKIIGAKRIERCIRRWRDAEEHSADLMARRRESLRRGRIDRADQTPRSRAAGDARIIALQASIISQLEELVDQLEQTRKAMEADRENGK</sequence>
<proteinExistence type="predicted"/>
<dbReference type="OrthoDB" id="3231571at2"/>
<keyword evidence="1" id="KW-0175">Coiled coil</keyword>